<organism evidence="1 2">
    <name type="scientific">Papillibacter cinnamivorans DSM 12816</name>
    <dbReference type="NCBI Taxonomy" id="1122930"/>
    <lineage>
        <taxon>Bacteria</taxon>
        <taxon>Bacillati</taxon>
        <taxon>Bacillota</taxon>
        <taxon>Clostridia</taxon>
        <taxon>Eubacteriales</taxon>
        <taxon>Oscillospiraceae</taxon>
        <taxon>Papillibacter</taxon>
    </lineage>
</organism>
<dbReference type="STRING" id="1122930.SAMN02745168_0621"/>
<name>A0A1W1YQD4_9FIRM</name>
<dbReference type="Proteomes" id="UP000192790">
    <property type="component" value="Unassembled WGS sequence"/>
</dbReference>
<evidence type="ECO:0000313" key="1">
    <source>
        <dbReference type="EMBL" id="SMC38363.1"/>
    </source>
</evidence>
<reference evidence="1 2" key="1">
    <citation type="submission" date="2017-04" db="EMBL/GenBank/DDBJ databases">
        <authorList>
            <person name="Afonso C.L."/>
            <person name="Miller P.J."/>
            <person name="Scott M.A."/>
            <person name="Spackman E."/>
            <person name="Goraichik I."/>
            <person name="Dimitrov K.M."/>
            <person name="Suarez D.L."/>
            <person name="Swayne D.E."/>
        </authorList>
    </citation>
    <scope>NUCLEOTIDE SEQUENCE [LARGE SCALE GENOMIC DNA]</scope>
    <source>
        <strain evidence="1 2">DSM 12816</strain>
    </source>
</reference>
<protein>
    <recommendedName>
        <fullName evidence="3">Zinc-ribbon domain-containing protein</fullName>
    </recommendedName>
</protein>
<dbReference type="AlphaFoldDB" id="A0A1W1YQD4"/>
<evidence type="ECO:0008006" key="3">
    <source>
        <dbReference type="Google" id="ProtNLM"/>
    </source>
</evidence>
<proteinExistence type="predicted"/>
<dbReference type="EMBL" id="FWXW01000001">
    <property type="protein sequence ID" value="SMC38363.1"/>
    <property type="molecule type" value="Genomic_DNA"/>
</dbReference>
<accession>A0A1W1YQD4</accession>
<sequence>MAGAENSQIIRDYAKAYKLIYMAMVPLPRWGTPYHTCPTCGGLLTEKYEHCRWCGQKLKWEG</sequence>
<gene>
    <name evidence="1" type="ORF">SAMN02745168_0621</name>
</gene>
<evidence type="ECO:0000313" key="2">
    <source>
        <dbReference type="Proteomes" id="UP000192790"/>
    </source>
</evidence>
<keyword evidence="2" id="KW-1185">Reference proteome</keyword>